<dbReference type="EnsemblMetazoa" id="ENSAATROPT010565">
    <property type="protein sequence ID" value="ENSAATROPP009539"/>
    <property type="gene ID" value="ENSAATROPG008588"/>
</dbReference>
<organism evidence="1 2">
    <name type="scientific">Anopheles atroparvus</name>
    <name type="common">European mosquito</name>
    <dbReference type="NCBI Taxonomy" id="41427"/>
    <lineage>
        <taxon>Eukaryota</taxon>
        <taxon>Metazoa</taxon>
        <taxon>Ecdysozoa</taxon>
        <taxon>Arthropoda</taxon>
        <taxon>Hexapoda</taxon>
        <taxon>Insecta</taxon>
        <taxon>Pterygota</taxon>
        <taxon>Neoptera</taxon>
        <taxon>Endopterygota</taxon>
        <taxon>Diptera</taxon>
        <taxon>Nematocera</taxon>
        <taxon>Culicoidea</taxon>
        <taxon>Culicidae</taxon>
        <taxon>Anophelinae</taxon>
        <taxon>Anopheles</taxon>
    </lineage>
</organism>
<protein>
    <submittedName>
        <fullName evidence="1">Uncharacterized protein</fullName>
    </submittedName>
</protein>
<keyword evidence="2" id="KW-1185">Reference proteome</keyword>
<accession>A0AAG5DFB9</accession>
<dbReference type="AlphaFoldDB" id="A0AAG5DFB9"/>
<reference evidence="1" key="1">
    <citation type="submission" date="2024-04" db="UniProtKB">
        <authorList>
            <consortium name="EnsemblMetazoa"/>
        </authorList>
    </citation>
    <scope>IDENTIFICATION</scope>
    <source>
        <strain evidence="1">EBRO</strain>
    </source>
</reference>
<proteinExistence type="predicted"/>
<sequence>MKKDPSSHLPFPVGTTARRVVRCNARMFPAVDSMMNPRITIRLAPVTTGAMRQMLQPHP</sequence>
<evidence type="ECO:0000313" key="2">
    <source>
        <dbReference type="Proteomes" id="UP000075880"/>
    </source>
</evidence>
<name>A0AAG5DFB9_ANOAO</name>
<dbReference type="Proteomes" id="UP000075880">
    <property type="component" value="Unassembled WGS sequence"/>
</dbReference>
<evidence type="ECO:0000313" key="1">
    <source>
        <dbReference type="EnsemblMetazoa" id="ENSAATROPP009539"/>
    </source>
</evidence>